<dbReference type="Proteomes" id="UP000324222">
    <property type="component" value="Unassembled WGS sequence"/>
</dbReference>
<reference evidence="2 3" key="1">
    <citation type="submission" date="2019-05" db="EMBL/GenBank/DDBJ databases">
        <title>Another draft genome of Portunus trituberculatus and its Hox gene families provides insights of decapod evolution.</title>
        <authorList>
            <person name="Jeong J.-H."/>
            <person name="Song I."/>
            <person name="Kim S."/>
            <person name="Choi T."/>
            <person name="Kim D."/>
            <person name="Ryu S."/>
            <person name="Kim W."/>
        </authorList>
    </citation>
    <scope>NUCLEOTIDE SEQUENCE [LARGE SCALE GENOMIC DNA]</scope>
    <source>
        <tissue evidence="2">Muscle</tissue>
    </source>
</reference>
<name>A0A5B7EIA4_PORTR</name>
<protein>
    <submittedName>
        <fullName evidence="2">Uncharacterized protein</fullName>
    </submittedName>
</protein>
<dbReference type="AlphaFoldDB" id="A0A5B7EIA4"/>
<keyword evidence="1" id="KW-1133">Transmembrane helix</keyword>
<keyword evidence="1" id="KW-0812">Transmembrane</keyword>
<evidence type="ECO:0000313" key="2">
    <source>
        <dbReference type="EMBL" id="MPC32783.1"/>
    </source>
</evidence>
<comment type="caution">
    <text evidence="2">The sequence shown here is derived from an EMBL/GenBank/DDBJ whole genome shotgun (WGS) entry which is preliminary data.</text>
</comment>
<evidence type="ECO:0000256" key="1">
    <source>
        <dbReference type="SAM" id="Phobius"/>
    </source>
</evidence>
<accession>A0A5B7EIA4</accession>
<gene>
    <name evidence="2" type="ORF">E2C01_026112</name>
</gene>
<feature type="transmembrane region" description="Helical" evidence="1">
    <location>
        <begin position="88"/>
        <end position="108"/>
    </location>
</feature>
<sequence>MPNGLALKALEGLSDVTPDKSSGFKTRGGFDSTKFQLYCTMNFEVARSKVKHFEKVGAAVVQWNHACFGVRGVSKRTGLYPVHGPSHILRSLVVVVVVTVMVVVVVVVRGRPEPRQALQPRDEVDVLGVTLMRIAWLFDGKGLEALYKAQSTLSYRDFSYRVLLLSRTHEKLLKFHYRPQMPAIARPAMTSWDI</sequence>
<keyword evidence="1" id="KW-0472">Membrane</keyword>
<dbReference type="EMBL" id="VSRR010002694">
    <property type="protein sequence ID" value="MPC32783.1"/>
    <property type="molecule type" value="Genomic_DNA"/>
</dbReference>
<evidence type="ECO:0000313" key="3">
    <source>
        <dbReference type="Proteomes" id="UP000324222"/>
    </source>
</evidence>
<organism evidence="2 3">
    <name type="scientific">Portunus trituberculatus</name>
    <name type="common">Swimming crab</name>
    <name type="synonym">Neptunus trituberculatus</name>
    <dbReference type="NCBI Taxonomy" id="210409"/>
    <lineage>
        <taxon>Eukaryota</taxon>
        <taxon>Metazoa</taxon>
        <taxon>Ecdysozoa</taxon>
        <taxon>Arthropoda</taxon>
        <taxon>Crustacea</taxon>
        <taxon>Multicrustacea</taxon>
        <taxon>Malacostraca</taxon>
        <taxon>Eumalacostraca</taxon>
        <taxon>Eucarida</taxon>
        <taxon>Decapoda</taxon>
        <taxon>Pleocyemata</taxon>
        <taxon>Brachyura</taxon>
        <taxon>Eubrachyura</taxon>
        <taxon>Portunoidea</taxon>
        <taxon>Portunidae</taxon>
        <taxon>Portuninae</taxon>
        <taxon>Portunus</taxon>
    </lineage>
</organism>
<proteinExistence type="predicted"/>
<keyword evidence="3" id="KW-1185">Reference proteome</keyword>